<evidence type="ECO:0000313" key="6">
    <source>
        <dbReference type="Proteomes" id="UP000179860"/>
    </source>
</evidence>
<dbReference type="GO" id="GO:0031640">
    <property type="term" value="P:killing of cells of another organism"/>
    <property type="evidence" value="ECO:0007669"/>
    <property type="project" value="UniProtKB-KW"/>
</dbReference>
<dbReference type="RefSeq" id="WP_082194566.1">
    <property type="nucleotide sequence ID" value="NZ_CP017562.2"/>
</dbReference>
<evidence type="ECO:0000256" key="2">
    <source>
        <dbReference type="ARBA" id="ARBA00022638"/>
    </source>
</evidence>
<dbReference type="Pfam" id="PF00959">
    <property type="entry name" value="Phage_lysozyme"/>
    <property type="match status" value="1"/>
</dbReference>
<proteinExistence type="inferred from homology"/>
<evidence type="ECO:0000256" key="3">
    <source>
        <dbReference type="ARBA" id="ARBA00023200"/>
    </source>
</evidence>
<keyword evidence="6" id="KW-1185">Reference proteome</keyword>
<dbReference type="EC" id="3.2.1.17" evidence="4"/>
<dbReference type="GO" id="GO:0003796">
    <property type="term" value="F:lysozyme activity"/>
    <property type="evidence" value="ECO:0007669"/>
    <property type="project" value="UniProtKB-EC"/>
</dbReference>
<accession>A0A8F4KHN0</accession>
<reference evidence="5" key="1">
    <citation type="submission" date="2016-09" db="EMBL/GenBank/DDBJ databases">
        <title>The Complete Genome of Burkholderia sprentiae wsm5005.</title>
        <authorList>
            <person name="De Meyer S."/>
            <person name="Wang P."/>
            <person name="Terpolilli J."/>
        </authorList>
    </citation>
    <scope>NUCLEOTIDE SEQUENCE [LARGE SCALE GENOMIC DNA]</scope>
    <source>
        <strain evidence="5">WSM5005</strain>
    </source>
</reference>
<sequence>MPDALGSALTDTNPNSLITLRSDRLGKPWKASDKIKTFIGIWESGRMEGTTRIVYTDRSHIDVPVSGGMILVVYRDDRGNPTVGCGHLVLPDDNLQLGQTITVARARDLLEKDLQRMEGAINRNVKVPLHQYEYDALVSICFNAGGGGAAVEIAHRVNQGDYQSVPHYITGFRCRNPRLRQRRSTEARVFAQGVYDATH</sequence>
<evidence type="ECO:0000256" key="4">
    <source>
        <dbReference type="RuleBase" id="RU003788"/>
    </source>
</evidence>
<dbReference type="AlphaFoldDB" id="A0A8F4KHN0"/>
<comment type="catalytic activity">
    <reaction evidence="4">
        <text>Hydrolysis of (1-&gt;4)-beta-linkages between N-acetylmuramic acid and N-acetyl-D-glucosamine residues in a peptidoglycan and between N-acetyl-D-glucosamine residues in chitodextrins.</text>
        <dbReference type="EC" id="3.2.1.17"/>
    </reaction>
</comment>
<dbReference type="InterPro" id="IPR023346">
    <property type="entry name" value="Lysozyme-like_dom_sf"/>
</dbReference>
<keyword evidence="3" id="KW-1035">Host cytoplasm</keyword>
<keyword evidence="4" id="KW-0378">Hydrolase</keyword>
<protein>
    <recommendedName>
        <fullName evidence="4">Lysozyme</fullName>
        <ecNumber evidence="4">3.2.1.17</ecNumber>
    </recommendedName>
</protein>
<dbReference type="SUPFAM" id="SSF53955">
    <property type="entry name" value="Lysozyme-like"/>
    <property type="match status" value="1"/>
</dbReference>
<dbReference type="InterPro" id="IPR033907">
    <property type="entry name" value="Endolysin_autolysin"/>
</dbReference>
<evidence type="ECO:0000256" key="1">
    <source>
        <dbReference type="ARBA" id="ARBA00022529"/>
    </source>
</evidence>
<name>A0A8F4KHN0_9BURK</name>
<keyword evidence="2 4" id="KW-0081">Bacteriolytic enzyme</keyword>
<gene>
    <name evidence="5" type="ORF">BJG93_35740</name>
</gene>
<keyword evidence="1 4" id="KW-0929">Antimicrobial</keyword>
<dbReference type="GO" id="GO:0042742">
    <property type="term" value="P:defense response to bacterium"/>
    <property type="evidence" value="ECO:0007669"/>
    <property type="project" value="UniProtKB-KW"/>
</dbReference>
<dbReference type="GO" id="GO:0009253">
    <property type="term" value="P:peptidoglycan catabolic process"/>
    <property type="evidence" value="ECO:0007669"/>
    <property type="project" value="InterPro"/>
</dbReference>
<dbReference type="InterPro" id="IPR002196">
    <property type="entry name" value="Glyco_hydro_24"/>
</dbReference>
<keyword evidence="4" id="KW-0326">Glycosidase</keyword>
<evidence type="ECO:0000313" key="5">
    <source>
        <dbReference type="EMBL" id="QXE07299.1"/>
    </source>
</evidence>
<comment type="similarity">
    <text evidence="4">Belongs to the glycosyl hydrolase 24 family.</text>
</comment>
<organism evidence="5 6">
    <name type="scientific">Paraburkholderia sprentiae WSM5005</name>
    <dbReference type="NCBI Taxonomy" id="754502"/>
    <lineage>
        <taxon>Bacteria</taxon>
        <taxon>Pseudomonadati</taxon>
        <taxon>Pseudomonadota</taxon>
        <taxon>Betaproteobacteria</taxon>
        <taxon>Burkholderiales</taxon>
        <taxon>Burkholderiaceae</taxon>
        <taxon>Paraburkholderia</taxon>
    </lineage>
</organism>
<dbReference type="CDD" id="cd00737">
    <property type="entry name" value="lyz_endolysin_autolysin"/>
    <property type="match status" value="1"/>
</dbReference>
<dbReference type="InterPro" id="IPR051018">
    <property type="entry name" value="Bacteriophage_GH24"/>
</dbReference>
<dbReference type="GO" id="GO:0016998">
    <property type="term" value="P:cell wall macromolecule catabolic process"/>
    <property type="evidence" value="ECO:0007669"/>
    <property type="project" value="InterPro"/>
</dbReference>
<dbReference type="KEGG" id="pspw:BJG93_35740"/>
<dbReference type="InterPro" id="IPR023347">
    <property type="entry name" value="Lysozyme_dom_sf"/>
</dbReference>
<dbReference type="PANTHER" id="PTHR38107:SF3">
    <property type="entry name" value="LYSOZYME RRRD-RELATED"/>
    <property type="match status" value="1"/>
</dbReference>
<dbReference type="Proteomes" id="UP000179860">
    <property type="component" value="Chromosome 2"/>
</dbReference>
<dbReference type="Gene3D" id="1.10.530.40">
    <property type="match status" value="1"/>
</dbReference>
<dbReference type="PANTHER" id="PTHR38107">
    <property type="match status" value="1"/>
</dbReference>
<dbReference type="EMBL" id="CP017562">
    <property type="protein sequence ID" value="QXE07299.1"/>
    <property type="molecule type" value="Genomic_DNA"/>
</dbReference>
<dbReference type="OrthoDB" id="5327667at2"/>